<dbReference type="InterPro" id="IPR025300">
    <property type="entry name" value="BetaGal_jelly_roll_dom"/>
</dbReference>
<dbReference type="Proteomes" id="UP001305779">
    <property type="component" value="Unassembled WGS sequence"/>
</dbReference>
<keyword evidence="6" id="KW-0325">Glycoprotein</keyword>
<evidence type="ECO:0000256" key="2">
    <source>
        <dbReference type="ARBA" id="ARBA00009809"/>
    </source>
</evidence>
<dbReference type="Pfam" id="PF13363">
    <property type="entry name" value="BetaGal_dom3"/>
    <property type="match status" value="1"/>
</dbReference>
<dbReference type="PROSITE" id="PS01182">
    <property type="entry name" value="GLYCOSYL_HYDROL_F35"/>
    <property type="match status" value="1"/>
</dbReference>
<evidence type="ECO:0000313" key="12">
    <source>
        <dbReference type="Proteomes" id="UP001305779"/>
    </source>
</evidence>
<dbReference type="InterPro" id="IPR001944">
    <property type="entry name" value="Glycoside_Hdrlase_35"/>
</dbReference>
<protein>
    <recommendedName>
        <fullName evidence="3 8">Beta-galactosidase</fullName>
        <ecNumber evidence="3 8">3.2.1.23</ecNumber>
    </recommendedName>
</protein>
<evidence type="ECO:0000256" key="7">
    <source>
        <dbReference type="ARBA" id="ARBA00023295"/>
    </source>
</evidence>
<comment type="caution">
    <text evidence="11">The sequence shown here is derived from an EMBL/GenBank/DDBJ whole genome shotgun (WGS) entry which is preliminary data.</text>
</comment>
<dbReference type="InterPro" id="IPR017853">
    <property type="entry name" value="GH"/>
</dbReference>
<dbReference type="Gene3D" id="2.60.390.10">
    <property type="entry name" value="Beta-galactosidase, domain 3"/>
    <property type="match status" value="1"/>
</dbReference>
<gene>
    <name evidence="11" type="ORF">PRZ48_014635</name>
</gene>
<dbReference type="Gene3D" id="2.102.20.10">
    <property type="entry name" value="Beta-galactosidase, domain 2"/>
    <property type="match status" value="1"/>
</dbReference>
<dbReference type="EMBL" id="JAXOVC010000014">
    <property type="protein sequence ID" value="KAK4494337.1"/>
    <property type="molecule type" value="Genomic_DNA"/>
</dbReference>
<dbReference type="InterPro" id="IPR018954">
    <property type="entry name" value="Betagal_dom2"/>
</dbReference>
<dbReference type="SUPFAM" id="SSF51011">
    <property type="entry name" value="Glycosyl hydrolase domain"/>
    <property type="match status" value="1"/>
</dbReference>
<keyword evidence="7 8" id="KW-0326">Glycosidase</keyword>
<dbReference type="Pfam" id="PF13364">
    <property type="entry name" value="BetaGal_ABD2"/>
    <property type="match status" value="2"/>
</dbReference>
<keyword evidence="5 8" id="KW-0378">Hydrolase</keyword>
<dbReference type="Pfam" id="PF10435">
    <property type="entry name" value="BetaGal_dom2"/>
    <property type="match status" value="1"/>
</dbReference>
<evidence type="ECO:0000256" key="6">
    <source>
        <dbReference type="ARBA" id="ARBA00023180"/>
    </source>
</evidence>
<dbReference type="InterPro" id="IPR031330">
    <property type="entry name" value="Gly_Hdrlase_35_cat"/>
</dbReference>
<evidence type="ECO:0000256" key="9">
    <source>
        <dbReference type="RuleBase" id="RU003679"/>
    </source>
</evidence>
<comment type="catalytic activity">
    <reaction evidence="1 8">
        <text>Hydrolysis of terminal non-reducing beta-D-galactose residues in beta-D-galactosides.</text>
        <dbReference type="EC" id="3.2.1.23"/>
    </reaction>
</comment>
<dbReference type="SMART" id="SM01029">
    <property type="entry name" value="BetaGal_dom2"/>
    <property type="match status" value="1"/>
</dbReference>
<proteinExistence type="inferred from homology"/>
<comment type="similarity">
    <text evidence="2 9">Belongs to the glycosyl hydrolase 35 family.</text>
</comment>
<dbReference type="PANTHER" id="PTHR23421">
    <property type="entry name" value="BETA-GALACTOSIDASE RELATED"/>
    <property type="match status" value="1"/>
</dbReference>
<dbReference type="SUPFAM" id="SSF117100">
    <property type="entry name" value="Beta-galactosidase LacA, domain 3"/>
    <property type="match status" value="1"/>
</dbReference>
<evidence type="ECO:0000259" key="10">
    <source>
        <dbReference type="SMART" id="SM01029"/>
    </source>
</evidence>
<dbReference type="Gene3D" id="2.60.120.260">
    <property type="entry name" value="Galactose-binding domain-like"/>
    <property type="match status" value="2"/>
</dbReference>
<evidence type="ECO:0000313" key="11">
    <source>
        <dbReference type="EMBL" id="KAK4494337.1"/>
    </source>
</evidence>
<dbReference type="InterPro" id="IPR019801">
    <property type="entry name" value="Glyco_hydro_35_CS"/>
</dbReference>
<evidence type="ECO:0000256" key="4">
    <source>
        <dbReference type="ARBA" id="ARBA00022729"/>
    </source>
</evidence>
<keyword evidence="4" id="KW-0732">Signal</keyword>
<evidence type="ECO:0000256" key="8">
    <source>
        <dbReference type="RuleBase" id="RU000675"/>
    </source>
</evidence>
<dbReference type="InterPro" id="IPR037110">
    <property type="entry name" value="Betagal_dom2_sf"/>
</dbReference>
<accession>A0ABR0DYT7</accession>
<evidence type="ECO:0000256" key="5">
    <source>
        <dbReference type="ARBA" id="ARBA00022801"/>
    </source>
</evidence>
<dbReference type="SUPFAM" id="SSF49785">
    <property type="entry name" value="Galactose-binding domain-like"/>
    <property type="match status" value="2"/>
</dbReference>
<dbReference type="Pfam" id="PF01301">
    <property type="entry name" value="Glyco_hydro_35"/>
    <property type="match status" value="1"/>
</dbReference>
<dbReference type="InterPro" id="IPR036833">
    <property type="entry name" value="BetaGal_dom3_sf"/>
</dbReference>
<evidence type="ECO:0000256" key="1">
    <source>
        <dbReference type="ARBA" id="ARBA00001412"/>
    </source>
</evidence>
<evidence type="ECO:0000256" key="3">
    <source>
        <dbReference type="ARBA" id="ARBA00012756"/>
    </source>
</evidence>
<organism evidence="11 12">
    <name type="scientific">Zasmidium cellare</name>
    <name type="common">Wine cellar mold</name>
    <name type="synonym">Racodium cellare</name>
    <dbReference type="NCBI Taxonomy" id="395010"/>
    <lineage>
        <taxon>Eukaryota</taxon>
        <taxon>Fungi</taxon>
        <taxon>Dikarya</taxon>
        <taxon>Ascomycota</taxon>
        <taxon>Pezizomycotina</taxon>
        <taxon>Dothideomycetes</taxon>
        <taxon>Dothideomycetidae</taxon>
        <taxon>Mycosphaerellales</taxon>
        <taxon>Mycosphaerellaceae</taxon>
        <taxon>Zasmidium</taxon>
    </lineage>
</organism>
<reference evidence="11 12" key="1">
    <citation type="journal article" date="2023" name="G3 (Bethesda)">
        <title>A chromosome-level genome assembly of Zasmidium syzygii isolated from banana leaves.</title>
        <authorList>
            <person name="van Westerhoven A.C."/>
            <person name="Mehrabi R."/>
            <person name="Talebi R."/>
            <person name="Steentjes M.B.F."/>
            <person name="Corcolon B."/>
            <person name="Chong P.A."/>
            <person name="Kema G.H.J."/>
            <person name="Seidl M.F."/>
        </authorList>
    </citation>
    <scope>NUCLEOTIDE SEQUENCE [LARGE SCALE GENOMIC DNA]</scope>
    <source>
        <strain evidence="11 12">P124</strain>
    </source>
</reference>
<dbReference type="InterPro" id="IPR008979">
    <property type="entry name" value="Galactose-bd-like_sf"/>
</dbReference>
<dbReference type="EC" id="3.2.1.23" evidence="3 8"/>
<dbReference type="Gene3D" id="3.20.20.80">
    <property type="entry name" value="Glycosidases"/>
    <property type="match status" value="1"/>
</dbReference>
<keyword evidence="12" id="KW-1185">Reference proteome</keyword>
<dbReference type="SUPFAM" id="SSF51445">
    <property type="entry name" value="(Trans)glycosidases"/>
    <property type="match status" value="1"/>
</dbReference>
<feature type="domain" description="Beta-galactosidase" evidence="10">
    <location>
        <begin position="370"/>
        <end position="546"/>
    </location>
</feature>
<dbReference type="PRINTS" id="PR00742">
    <property type="entry name" value="GLHYDRLASE35"/>
</dbReference>
<dbReference type="InterPro" id="IPR025972">
    <property type="entry name" value="BetaGal_dom3"/>
</dbReference>
<sequence>MTVKPYKREVLQDLVTWDEHSLFVRGERVLFYSGEYHPFRLPVPGLWLDVFQKIKALGYNGVSAYFDWALLEGKPGDFSAEGIFALEPFFEAAQTAGIYILARPGPYINAEVSGGGFPGWLQRNPSLYRTREQGYLDATQNYVSSISKIIAKAQITNGGPVILLQPENEYTVAVEGYTLFPDSQYFQYVEDQYRNNSIVVPLISNDASPKGYFAPGPPQRYAAKVDIYGYDGYPLGFDCANPYTWPDNALPTTYGNLHLNQSSSTPNSIIEFQGGAFDPWGGLGFEQCATLLGPEFERVFYKNDFSFGMTIFNIYMTYGGTNWGNLGHPGGYTSYDYGAVITEERTVEREKYSEAKLIANFFQSSPAFLTAVYQNNSNANGSYTGNGAIATTALFGNVTKFFVVRHAAYNTFDTTDYHITLPTSKGNITVPQLGGSLSLHGRDSKVFVSDYDVGGANLLYSTAEIFTWKKYGNKKVLVVYGGPGETNELAFTRVGRPRTTEGRGVKVGNKNGATVLQFSTSSQRRTVEFGNDLTVYILDRNSAYNYWVIDLPNDSVTKNFTNPKHFTSAPIVKAGYLLRTVEIEDGCLHLTGDLNATTPIEVIGGAPQRVRQVTFNGKDLRFRQTRDGVVTATATYNKPQISVPDLKTIGWKTIDSLPEIKSNYDDSLWTNADLTYTNNTIRNLTTPTSLYSSDYGYHTGNLVYRGHFTANSKESTIFLMTQGGSAYGHSVWLNDQFVDSFYGADKYENWNATYNLPKTTAGKKYVLTVLIDNMGLDESYDVGRNDMQAPRGVLDFNLAGHNKSDVKWKLTGNLHGEDYEDRARGPLNEGGLFAERQGYHQPGSPISSWKSSKGPEEGIDKPGVAFYATTFDLNFPQGYDIPLSFSFRNSSTNTSETTPAYRCQLYVNGYQFGKYVYNIGPQDVFPVPEGIWNYQGSNYVAVSLWSLEKEGGKVGSLELVAGLPIQSGYGAVAASPQPKWKKREGAY</sequence>
<name>A0ABR0DYT7_ZASCE</name>